<organism evidence="2">
    <name type="scientific">marine sediment metagenome</name>
    <dbReference type="NCBI Taxonomy" id="412755"/>
    <lineage>
        <taxon>unclassified sequences</taxon>
        <taxon>metagenomes</taxon>
        <taxon>ecological metagenomes</taxon>
    </lineage>
</organism>
<accession>A0A0F9EVM7</accession>
<sequence>AVTDTLFTTSSLAYTNSISQQRIFEPLLLTLTNITDARILFLLPTVDGLFSTFRTEDTLGNTIIGAIGTITRILNGVLIGITSDSTDGSGLVIFFLDPDITYTATFSKSGFSDNTFSFVPTTDLRTVIMGSVVAPAAGSNVSLGMSYIILPTNATLNNGTDITFSFNVSSVETITFMGFTISNDTTTFLSVNQAGDGFISGTINTGNNNTFSGAFTITTINETIILTRTWKIEQGFIGDYSMFRQLSLFIDYGFKDFIRLLMVIATLTIVMIFMSREIGIDEEVKMVVAILIVWAFSVVGWLDTGVAISSSSSSINDLTQFSNQYGIAIVSTVAAAYFILRRAFRQI</sequence>
<feature type="transmembrane region" description="Helical" evidence="1">
    <location>
        <begin position="322"/>
        <end position="340"/>
    </location>
</feature>
<protein>
    <submittedName>
        <fullName evidence="2">Uncharacterized protein</fullName>
    </submittedName>
</protein>
<keyword evidence="1" id="KW-1133">Transmembrane helix</keyword>
<keyword evidence="1" id="KW-0472">Membrane</keyword>
<reference evidence="2" key="1">
    <citation type="journal article" date="2015" name="Nature">
        <title>Complex archaea that bridge the gap between prokaryotes and eukaryotes.</title>
        <authorList>
            <person name="Spang A."/>
            <person name="Saw J.H."/>
            <person name="Jorgensen S.L."/>
            <person name="Zaremba-Niedzwiedzka K."/>
            <person name="Martijn J."/>
            <person name="Lind A.E."/>
            <person name="van Eijk R."/>
            <person name="Schleper C."/>
            <person name="Guy L."/>
            <person name="Ettema T.J."/>
        </authorList>
    </citation>
    <scope>NUCLEOTIDE SEQUENCE</scope>
</reference>
<keyword evidence="1" id="KW-0812">Transmembrane</keyword>
<feature type="non-terminal residue" evidence="2">
    <location>
        <position position="1"/>
    </location>
</feature>
<evidence type="ECO:0000313" key="2">
    <source>
        <dbReference type="EMBL" id="KKL78218.1"/>
    </source>
</evidence>
<feature type="transmembrane region" description="Helical" evidence="1">
    <location>
        <begin position="286"/>
        <end position="302"/>
    </location>
</feature>
<gene>
    <name evidence="2" type="ORF">LCGC14_2027010</name>
</gene>
<dbReference type="AlphaFoldDB" id="A0A0F9EVM7"/>
<name>A0A0F9EVM7_9ZZZZ</name>
<feature type="transmembrane region" description="Helical" evidence="1">
    <location>
        <begin position="257"/>
        <end position="274"/>
    </location>
</feature>
<dbReference type="EMBL" id="LAZR01023526">
    <property type="protein sequence ID" value="KKL78218.1"/>
    <property type="molecule type" value="Genomic_DNA"/>
</dbReference>
<comment type="caution">
    <text evidence="2">The sequence shown here is derived from an EMBL/GenBank/DDBJ whole genome shotgun (WGS) entry which is preliminary data.</text>
</comment>
<evidence type="ECO:0000256" key="1">
    <source>
        <dbReference type="SAM" id="Phobius"/>
    </source>
</evidence>
<proteinExistence type="predicted"/>